<feature type="domain" description="RNA polymerase sigma-70 region 2" evidence="1">
    <location>
        <begin position="17"/>
        <end position="80"/>
    </location>
</feature>
<dbReference type="InterPro" id="IPR007627">
    <property type="entry name" value="RNA_pol_sigma70_r2"/>
</dbReference>
<protein>
    <submittedName>
        <fullName evidence="2">Putative sigma-70 region domain containing protein</fullName>
    </submittedName>
</protein>
<evidence type="ECO:0000313" key="2">
    <source>
        <dbReference type="EMBL" id="QJH98906.1"/>
    </source>
</evidence>
<dbReference type="SUPFAM" id="SSF88946">
    <property type="entry name" value="Sigma2 domain of RNA polymerase sigma factors"/>
    <property type="match status" value="1"/>
</dbReference>
<dbReference type="AlphaFoldDB" id="A0A6M3XM79"/>
<accession>A0A6M3XM79</accession>
<proteinExistence type="predicted"/>
<name>A0A6M3XM79_9ZZZZ</name>
<dbReference type="Pfam" id="PF04542">
    <property type="entry name" value="Sigma70_r2"/>
    <property type="match status" value="1"/>
</dbReference>
<reference evidence="2" key="1">
    <citation type="submission" date="2020-03" db="EMBL/GenBank/DDBJ databases">
        <title>The deep terrestrial virosphere.</title>
        <authorList>
            <person name="Holmfeldt K."/>
            <person name="Nilsson E."/>
            <person name="Simone D."/>
            <person name="Lopez-Fernandez M."/>
            <person name="Wu X."/>
            <person name="de Brujin I."/>
            <person name="Lundin D."/>
            <person name="Andersson A."/>
            <person name="Bertilsson S."/>
            <person name="Dopson M."/>
        </authorList>
    </citation>
    <scope>NUCLEOTIDE SEQUENCE</scope>
    <source>
        <strain evidence="2">TM448B01424</strain>
    </source>
</reference>
<organism evidence="2">
    <name type="scientific">viral metagenome</name>
    <dbReference type="NCBI Taxonomy" id="1070528"/>
    <lineage>
        <taxon>unclassified sequences</taxon>
        <taxon>metagenomes</taxon>
        <taxon>organismal metagenomes</taxon>
    </lineage>
</organism>
<dbReference type="InterPro" id="IPR013325">
    <property type="entry name" value="RNA_pol_sigma_r2"/>
</dbReference>
<sequence>MRKPNHGRRPGKSWPKYEKLVAKLAWQRSRTTGMDFDELMAEGRLAFTESLRSYDNSKAKFSTHLTWQVRGRLSRITRTQNKLRTEVELNEDTMIQEITPERHARFTEAMDNLSSEAQMVVQLVLNSPLEIIQSIKKTNRGITVGLIKSFLANKGWDQTTTKSAVDEIKTTLQNL</sequence>
<gene>
    <name evidence="2" type="ORF">TM448B01424_0002</name>
</gene>
<dbReference type="GO" id="GO:0003700">
    <property type="term" value="F:DNA-binding transcription factor activity"/>
    <property type="evidence" value="ECO:0007669"/>
    <property type="project" value="InterPro"/>
</dbReference>
<dbReference type="Gene3D" id="1.10.1740.10">
    <property type="match status" value="1"/>
</dbReference>
<dbReference type="EMBL" id="MT144758">
    <property type="protein sequence ID" value="QJH98906.1"/>
    <property type="molecule type" value="Genomic_DNA"/>
</dbReference>
<evidence type="ECO:0000259" key="1">
    <source>
        <dbReference type="Pfam" id="PF04542"/>
    </source>
</evidence>
<dbReference type="GO" id="GO:0006352">
    <property type="term" value="P:DNA-templated transcription initiation"/>
    <property type="evidence" value="ECO:0007669"/>
    <property type="project" value="InterPro"/>
</dbReference>